<accession>A0A914HN37</accession>
<feature type="compositionally biased region" description="Basic residues" evidence="7">
    <location>
        <begin position="198"/>
        <end position="211"/>
    </location>
</feature>
<keyword evidence="4" id="KW-0508">mRNA splicing</keyword>
<feature type="region of interest" description="Disordered" evidence="7">
    <location>
        <begin position="351"/>
        <end position="426"/>
    </location>
</feature>
<dbReference type="InterPro" id="IPR000504">
    <property type="entry name" value="RRM_dom"/>
</dbReference>
<keyword evidence="2" id="KW-0507">mRNA processing</keyword>
<feature type="compositionally biased region" description="Basic residues" evidence="7">
    <location>
        <begin position="379"/>
        <end position="398"/>
    </location>
</feature>
<keyword evidence="5" id="KW-0539">Nucleus</keyword>
<dbReference type="GO" id="GO:0000398">
    <property type="term" value="P:mRNA splicing, via spliceosome"/>
    <property type="evidence" value="ECO:0007669"/>
    <property type="project" value="TreeGrafter"/>
</dbReference>
<dbReference type="PANTHER" id="PTHR15481">
    <property type="entry name" value="RIBONUCLEIC ACID BINDING PROTEIN S1"/>
    <property type="match status" value="1"/>
</dbReference>
<evidence type="ECO:0000313" key="10">
    <source>
        <dbReference type="WBParaSite" id="Gr19_v10_g2828.t1"/>
    </source>
</evidence>
<feature type="domain" description="RRM" evidence="8">
    <location>
        <begin position="270"/>
        <end position="349"/>
    </location>
</feature>
<dbReference type="GO" id="GO:0005654">
    <property type="term" value="C:nucleoplasm"/>
    <property type="evidence" value="ECO:0007669"/>
    <property type="project" value="TreeGrafter"/>
</dbReference>
<feature type="compositionally biased region" description="Polar residues" evidence="7">
    <location>
        <begin position="94"/>
        <end position="107"/>
    </location>
</feature>
<name>A0A914HN37_GLORO</name>
<evidence type="ECO:0000256" key="1">
    <source>
        <dbReference type="ARBA" id="ARBA00004123"/>
    </source>
</evidence>
<dbReference type="AlphaFoldDB" id="A0A914HN37"/>
<organism evidence="9 10">
    <name type="scientific">Globodera rostochiensis</name>
    <name type="common">Golden nematode worm</name>
    <name type="synonym">Heterodera rostochiensis</name>
    <dbReference type="NCBI Taxonomy" id="31243"/>
    <lineage>
        <taxon>Eukaryota</taxon>
        <taxon>Metazoa</taxon>
        <taxon>Ecdysozoa</taxon>
        <taxon>Nematoda</taxon>
        <taxon>Chromadorea</taxon>
        <taxon>Rhabditida</taxon>
        <taxon>Tylenchina</taxon>
        <taxon>Tylenchomorpha</taxon>
        <taxon>Tylenchoidea</taxon>
        <taxon>Heteroderidae</taxon>
        <taxon>Heteroderinae</taxon>
        <taxon>Globodera</taxon>
    </lineage>
</organism>
<dbReference type="SMART" id="SM00360">
    <property type="entry name" value="RRM"/>
    <property type="match status" value="1"/>
</dbReference>
<comment type="subcellular location">
    <subcellularLocation>
        <location evidence="1">Nucleus</location>
    </subcellularLocation>
</comment>
<evidence type="ECO:0000256" key="5">
    <source>
        <dbReference type="ARBA" id="ARBA00023242"/>
    </source>
</evidence>
<protein>
    <submittedName>
        <fullName evidence="10">RRM domain-containing protein</fullName>
    </submittedName>
</protein>
<dbReference type="InterPro" id="IPR012677">
    <property type="entry name" value="Nucleotide-bd_a/b_plait_sf"/>
</dbReference>
<reference evidence="10" key="1">
    <citation type="submission" date="2022-11" db="UniProtKB">
        <authorList>
            <consortium name="WormBaseParasite"/>
        </authorList>
    </citation>
    <scope>IDENTIFICATION</scope>
</reference>
<dbReference type="WBParaSite" id="Gr19_v10_g2828.t1">
    <property type="protein sequence ID" value="Gr19_v10_g2828.t1"/>
    <property type="gene ID" value="Gr19_v10_g2828"/>
</dbReference>
<keyword evidence="9" id="KW-1185">Reference proteome</keyword>
<evidence type="ECO:0000256" key="2">
    <source>
        <dbReference type="ARBA" id="ARBA00022664"/>
    </source>
</evidence>
<sequence>MHAMASNSTDSHDKKTIHMGKCDEYDPTIRNLHHHQIAFAREIHQNSKGVQNVGEMDKSQPAEFELASERLTTNGHGAPTFHRRDTSSTKQKSDISSTKPKYDTSPTRHFIDATFDRLSQNPTFHRLRALAAVMVEKRKESPKRRRRASSSSTSGSSSTGSSSSGSSSSSSTTASRSPTPKKSRATTRPSARDERTTRRSPRRSRSPHRVQPKTEKSTVSSSRRSPSPRRRHASPPDRSARRRSRSPRHERPALSPPPARRERTPEPPPRRLCVRNLSRNITKAHMEEIFALFGALKSCELPLDRVHVHLPRGYGYVEYEKAEDAEKALKHMDGGQIDGLEIQCEMTLPFKGTSGGRGHSPTAVQSSLGVGIKRERSRSPVRRFGGRASPPRRPRRSRSPPPVRASGANQIPLGNNGRFRSRSPRR</sequence>
<dbReference type="CDD" id="cd12365">
    <property type="entry name" value="RRM_RNPS1"/>
    <property type="match status" value="1"/>
</dbReference>
<evidence type="ECO:0000256" key="7">
    <source>
        <dbReference type="SAM" id="MobiDB-lite"/>
    </source>
</evidence>
<dbReference type="InterPro" id="IPR034201">
    <property type="entry name" value="RNPS1_RRM"/>
</dbReference>
<proteinExistence type="predicted"/>
<dbReference type="GO" id="GO:0003723">
    <property type="term" value="F:RNA binding"/>
    <property type="evidence" value="ECO:0007669"/>
    <property type="project" value="UniProtKB-UniRule"/>
</dbReference>
<feature type="region of interest" description="Disordered" evidence="7">
    <location>
        <begin position="70"/>
        <end position="107"/>
    </location>
</feature>
<evidence type="ECO:0000313" key="9">
    <source>
        <dbReference type="Proteomes" id="UP000887572"/>
    </source>
</evidence>
<dbReference type="Pfam" id="PF00076">
    <property type="entry name" value="RRM_1"/>
    <property type="match status" value="1"/>
</dbReference>
<evidence type="ECO:0000256" key="4">
    <source>
        <dbReference type="ARBA" id="ARBA00023187"/>
    </source>
</evidence>
<dbReference type="GO" id="GO:0005737">
    <property type="term" value="C:cytoplasm"/>
    <property type="evidence" value="ECO:0007669"/>
    <property type="project" value="TreeGrafter"/>
</dbReference>
<evidence type="ECO:0000259" key="8">
    <source>
        <dbReference type="PROSITE" id="PS50102"/>
    </source>
</evidence>
<dbReference type="PROSITE" id="PS50102">
    <property type="entry name" value="RRM"/>
    <property type="match status" value="1"/>
</dbReference>
<feature type="region of interest" description="Disordered" evidence="7">
    <location>
        <begin position="135"/>
        <end position="272"/>
    </location>
</feature>
<evidence type="ECO:0000256" key="3">
    <source>
        <dbReference type="ARBA" id="ARBA00022884"/>
    </source>
</evidence>
<feature type="compositionally biased region" description="Low complexity" evidence="7">
    <location>
        <begin position="149"/>
        <end position="178"/>
    </location>
</feature>
<dbReference type="Gene3D" id="3.30.70.330">
    <property type="match status" value="1"/>
</dbReference>
<dbReference type="SUPFAM" id="SSF54928">
    <property type="entry name" value="RNA-binding domain, RBD"/>
    <property type="match status" value="1"/>
</dbReference>
<feature type="compositionally biased region" description="Basic and acidic residues" evidence="7">
    <location>
        <begin position="259"/>
        <end position="269"/>
    </location>
</feature>
<dbReference type="PANTHER" id="PTHR15481:SF0">
    <property type="entry name" value="LD23870P-RELATED"/>
    <property type="match status" value="1"/>
</dbReference>
<dbReference type="GO" id="GO:0061574">
    <property type="term" value="C:ASAP complex"/>
    <property type="evidence" value="ECO:0007669"/>
    <property type="project" value="TreeGrafter"/>
</dbReference>
<evidence type="ECO:0000256" key="6">
    <source>
        <dbReference type="PROSITE-ProRule" id="PRU00176"/>
    </source>
</evidence>
<dbReference type="Proteomes" id="UP000887572">
    <property type="component" value="Unplaced"/>
</dbReference>
<feature type="compositionally biased region" description="Basic and acidic residues" evidence="7">
    <location>
        <begin position="82"/>
        <end position="93"/>
    </location>
</feature>
<dbReference type="InterPro" id="IPR035979">
    <property type="entry name" value="RBD_domain_sf"/>
</dbReference>
<keyword evidence="3 6" id="KW-0694">RNA-binding</keyword>